<dbReference type="AlphaFoldDB" id="A0A329RLE2"/>
<dbReference type="Proteomes" id="UP000251314">
    <property type="component" value="Unassembled WGS sequence"/>
</dbReference>
<dbReference type="VEuPathDB" id="FungiDB:PC110_g18089"/>
<reference evidence="6 7" key="1">
    <citation type="submission" date="2018-01" db="EMBL/GenBank/DDBJ databases">
        <title>Draft genome of the strawberry crown rot pathogen Phytophthora cactorum.</title>
        <authorList>
            <person name="Armitage A.D."/>
            <person name="Lysoe E."/>
            <person name="Nellist C.F."/>
            <person name="Harrison R.J."/>
            <person name="Brurberg M.B."/>
        </authorList>
    </citation>
    <scope>NUCLEOTIDE SEQUENCE [LARGE SCALE GENOMIC DNA]</scope>
    <source>
        <strain evidence="6 7">10300</strain>
    </source>
</reference>
<dbReference type="EMBL" id="RCMK01000590">
    <property type="protein sequence ID" value="KAG2920288.1"/>
    <property type="molecule type" value="Genomic_DNA"/>
</dbReference>
<dbReference type="Proteomes" id="UP000760860">
    <property type="component" value="Unassembled WGS sequence"/>
</dbReference>
<protein>
    <submittedName>
        <fullName evidence="6">Uncharacterized protein</fullName>
    </submittedName>
</protein>
<evidence type="ECO:0000313" key="6">
    <source>
        <dbReference type="EMBL" id="RAW25497.1"/>
    </source>
</evidence>
<dbReference type="EMBL" id="RCMG01000099">
    <property type="protein sequence ID" value="KAG2863639.1"/>
    <property type="molecule type" value="Genomic_DNA"/>
</dbReference>
<dbReference type="EMBL" id="MJFZ01000744">
    <property type="protein sequence ID" value="RAW25497.1"/>
    <property type="molecule type" value="Genomic_DNA"/>
</dbReference>
<name>A0A329RLE2_9STRA</name>
<evidence type="ECO:0000313" key="4">
    <source>
        <dbReference type="EMBL" id="KAG2992466.1"/>
    </source>
</evidence>
<dbReference type="EMBL" id="RCML01000086">
    <property type="protein sequence ID" value="KAG2992466.1"/>
    <property type="molecule type" value="Genomic_DNA"/>
</dbReference>
<sequence>MDRQLQPKEAVTKYVQDIVAMVRRLRLAKGEFEK</sequence>
<dbReference type="Proteomes" id="UP000736787">
    <property type="component" value="Unassembled WGS sequence"/>
</dbReference>
<evidence type="ECO:0000313" key="7">
    <source>
        <dbReference type="Proteomes" id="UP000251314"/>
    </source>
</evidence>
<evidence type="ECO:0000313" key="2">
    <source>
        <dbReference type="EMBL" id="KAG2904054.1"/>
    </source>
</evidence>
<gene>
    <name evidence="6" type="ORF">PC110_g18089</name>
    <name evidence="1" type="ORF">PC113_g5238</name>
    <name evidence="2" type="ORF">PC115_g15115</name>
    <name evidence="3" type="ORF">PC117_g16537</name>
    <name evidence="4" type="ORF">PC118_g4552</name>
    <name evidence="5" type="ORF">PC129_g14755</name>
</gene>
<proteinExistence type="predicted"/>
<reference evidence="5" key="2">
    <citation type="submission" date="2018-05" db="EMBL/GenBank/DDBJ databases">
        <title>Effector identification in a new, highly contiguous assembly of the strawberry crown rot pathogen Phytophthora cactorum.</title>
        <authorList>
            <person name="Armitage A.D."/>
            <person name="Nellist C.F."/>
            <person name="Bates H."/>
            <person name="Vickerstaff R.J."/>
            <person name="Harrison R.J."/>
        </authorList>
    </citation>
    <scope>NUCLEOTIDE SEQUENCE</scope>
    <source>
        <strain evidence="1">15-7</strain>
        <strain evidence="2">4032</strain>
        <strain evidence="3">4040</strain>
        <strain evidence="4">P415</strain>
        <strain evidence="5">P421</strain>
    </source>
</reference>
<evidence type="ECO:0000313" key="1">
    <source>
        <dbReference type="EMBL" id="KAG2863639.1"/>
    </source>
</evidence>
<comment type="caution">
    <text evidence="6">The sequence shown here is derived from an EMBL/GenBank/DDBJ whole genome shotgun (WGS) entry which is preliminary data.</text>
</comment>
<evidence type="ECO:0000313" key="3">
    <source>
        <dbReference type="EMBL" id="KAG2920288.1"/>
    </source>
</evidence>
<dbReference type="Proteomes" id="UP000697107">
    <property type="component" value="Unassembled WGS sequence"/>
</dbReference>
<organism evidence="6 7">
    <name type="scientific">Phytophthora cactorum</name>
    <dbReference type="NCBI Taxonomy" id="29920"/>
    <lineage>
        <taxon>Eukaryota</taxon>
        <taxon>Sar</taxon>
        <taxon>Stramenopiles</taxon>
        <taxon>Oomycota</taxon>
        <taxon>Peronosporomycetes</taxon>
        <taxon>Peronosporales</taxon>
        <taxon>Peronosporaceae</taxon>
        <taxon>Phytophthora</taxon>
    </lineage>
</organism>
<dbReference type="EMBL" id="RCMV01000648">
    <property type="protein sequence ID" value="KAG3214329.1"/>
    <property type="molecule type" value="Genomic_DNA"/>
</dbReference>
<evidence type="ECO:0000313" key="5">
    <source>
        <dbReference type="EMBL" id="KAG3214329.1"/>
    </source>
</evidence>
<dbReference type="Proteomes" id="UP000774804">
    <property type="component" value="Unassembled WGS sequence"/>
</dbReference>
<accession>A0A329RLE2</accession>
<dbReference type="Proteomes" id="UP000735874">
    <property type="component" value="Unassembled WGS sequence"/>
</dbReference>
<keyword evidence="7" id="KW-1185">Reference proteome</keyword>
<dbReference type="EMBL" id="RCMI01000604">
    <property type="protein sequence ID" value="KAG2904054.1"/>
    <property type="molecule type" value="Genomic_DNA"/>
</dbReference>